<organism evidence="1 2">
    <name type="scientific">Proteiniborus ethanoligenes</name>
    <dbReference type="NCBI Taxonomy" id="415015"/>
    <lineage>
        <taxon>Bacteria</taxon>
        <taxon>Bacillati</taxon>
        <taxon>Bacillota</taxon>
        <taxon>Clostridia</taxon>
        <taxon>Eubacteriales</taxon>
        <taxon>Proteiniborus</taxon>
    </lineage>
</organism>
<dbReference type="AlphaFoldDB" id="A0A1H3QVV6"/>
<reference evidence="1 2" key="1">
    <citation type="submission" date="2016-10" db="EMBL/GenBank/DDBJ databases">
        <authorList>
            <person name="de Groot N.N."/>
        </authorList>
    </citation>
    <scope>NUCLEOTIDE SEQUENCE [LARGE SCALE GENOMIC DNA]</scope>
    <source>
        <strain evidence="1 2">DSM 21650</strain>
    </source>
</reference>
<evidence type="ECO:0000313" key="2">
    <source>
        <dbReference type="Proteomes" id="UP000198625"/>
    </source>
</evidence>
<dbReference type="OrthoDB" id="9805604at2"/>
<sequence length="327" mass="37382">MKKIIFRTLGGKGIGYGHFYRCLSLAKAIRSLDLNIHIIFITNDELVDLIYNNGFEYLVSNDLAEDDGLIENINPVLFIFDSYLGTDEYLNRIKEKTKLMLIDDNNNIYRSTIPDIIYNGNIFAEELRYREVKSQLRLLGPKYLIMKEEYWDNEANTLAKEGVLITTGGTDEYKIAVKILEEIKELDIKTKVVIGPGYRDDYIKKIEHFKTNNIELIYKPNSLKNHISSSKIVVTAGGSTIYEVLSQKSIPIIFSIADNQDLACRTLNNMGVEYLGKYPDIDYSKLAKVIEKLSFIDTEDMFISIFDIVNNNGAKLVAKNILENIIE</sequence>
<dbReference type="GO" id="GO:0016740">
    <property type="term" value="F:transferase activity"/>
    <property type="evidence" value="ECO:0007669"/>
    <property type="project" value="UniProtKB-KW"/>
</dbReference>
<gene>
    <name evidence="1" type="ORF">SAMN05660462_02107</name>
</gene>
<dbReference type="EMBL" id="FNQE01000023">
    <property type="protein sequence ID" value="SDZ17684.1"/>
    <property type="molecule type" value="Genomic_DNA"/>
</dbReference>
<keyword evidence="2" id="KW-1185">Reference proteome</keyword>
<proteinExistence type="predicted"/>
<protein>
    <submittedName>
        <fullName evidence="1">Spore coat polysaccharide biosynthesis protein SpsG, predicted glycosyltransferase</fullName>
    </submittedName>
</protein>
<dbReference type="STRING" id="415015.SAMN05660462_02107"/>
<dbReference type="Gene3D" id="3.40.50.11190">
    <property type="match status" value="1"/>
</dbReference>
<dbReference type="RefSeq" id="WP_091730894.1">
    <property type="nucleotide sequence ID" value="NZ_FNQE01000023.1"/>
</dbReference>
<dbReference type="SUPFAM" id="SSF53756">
    <property type="entry name" value="UDP-Glycosyltransferase/glycogen phosphorylase"/>
    <property type="match status" value="1"/>
</dbReference>
<keyword evidence="1" id="KW-0808">Transferase</keyword>
<name>A0A1H3QVV6_9FIRM</name>
<evidence type="ECO:0000313" key="1">
    <source>
        <dbReference type="EMBL" id="SDZ17684.1"/>
    </source>
</evidence>
<dbReference type="Proteomes" id="UP000198625">
    <property type="component" value="Unassembled WGS sequence"/>
</dbReference>
<accession>A0A1H3QVV6</accession>
<dbReference type="Gene3D" id="3.40.50.2000">
    <property type="entry name" value="Glycogen Phosphorylase B"/>
    <property type="match status" value="1"/>
</dbReference>